<protein>
    <submittedName>
        <fullName evidence="1">Uncharacterized protein</fullName>
    </submittedName>
</protein>
<gene>
    <name evidence="1" type="ORF">NSIN_40148</name>
</gene>
<dbReference type="OrthoDB" id="383266at2157"/>
<organism evidence="1 2">
    <name type="scientific">Nitrosotalea sinensis</name>
    <dbReference type="NCBI Taxonomy" id="1499975"/>
    <lineage>
        <taxon>Archaea</taxon>
        <taxon>Nitrososphaerota</taxon>
        <taxon>Nitrososphaeria</taxon>
        <taxon>Nitrosotaleales</taxon>
        <taxon>Nitrosotaleaceae</taxon>
        <taxon>Nitrosotalea</taxon>
    </lineage>
</organism>
<dbReference type="Proteomes" id="UP000232412">
    <property type="component" value="Unassembled WGS sequence"/>
</dbReference>
<name>A0A2H1EIJ6_9ARCH</name>
<evidence type="ECO:0000313" key="2">
    <source>
        <dbReference type="Proteomes" id="UP000232412"/>
    </source>
</evidence>
<reference evidence="2" key="1">
    <citation type="submission" date="2016-12" db="EMBL/GenBank/DDBJ databases">
        <authorList>
            <person name="Herbold C."/>
        </authorList>
    </citation>
    <scope>NUCLEOTIDE SEQUENCE [LARGE SCALE GENOMIC DNA]</scope>
</reference>
<accession>A0A2H1EIJ6</accession>
<proteinExistence type="predicted"/>
<keyword evidence="2" id="KW-1185">Reference proteome</keyword>
<evidence type="ECO:0000313" key="1">
    <source>
        <dbReference type="EMBL" id="SHO47619.1"/>
    </source>
</evidence>
<dbReference type="RefSeq" id="WP_101010747.1">
    <property type="nucleotide sequence ID" value="NZ_FRFC01000005.1"/>
</dbReference>
<sequence>MTVIILKYAIKQLLEMKNPSFYIMEDANRAIVDFAESEEEVIHKCMKALSHDIKCTYHESSVKTFDSIREATKNVDLDPTKGDSIIIPNMDLREVSD</sequence>
<dbReference type="AlphaFoldDB" id="A0A2H1EIJ6"/>
<dbReference type="EMBL" id="FRFC01000005">
    <property type="protein sequence ID" value="SHO47619.1"/>
    <property type="molecule type" value="Genomic_DNA"/>
</dbReference>